<keyword evidence="2" id="KW-1133">Transmembrane helix</keyword>
<proteinExistence type="predicted"/>
<keyword evidence="2" id="KW-0472">Membrane</keyword>
<feature type="compositionally biased region" description="Pro residues" evidence="1">
    <location>
        <begin position="25"/>
        <end position="44"/>
    </location>
</feature>
<accession>A0A1I7RMB5</accession>
<evidence type="ECO:0000313" key="5">
    <source>
        <dbReference type="WBParaSite" id="BXY_0185000.1"/>
    </source>
</evidence>
<feature type="chain" id="PRO_5009304461" evidence="3">
    <location>
        <begin position="21"/>
        <end position="286"/>
    </location>
</feature>
<keyword evidence="3" id="KW-0732">Signal</keyword>
<feature type="signal peptide" evidence="3">
    <location>
        <begin position="1"/>
        <end position="20"/>
    </location>
</feature>
<feature type="compositionally biased region" description="Pro residues" evidence="1">
    <location>
        <begin position="99"/>
        <end position="121"/>
    </location>
</feature>
<dbReference type="AlphaFoldDB" id="A0A1I7RMB5"/>
<keyword evidence="2" id="KW-0812">Transmembrane</keyword>
<feature type="compositionally biased region" description="Pro residues" evidence="1">
    <location>
        <begin position="57"/>
        <end position="86"/>
    </location>
</feature>
<protein>
    <submittedName>
        <fullName evidence="5">Uncharacterized protein</fullName>
    </submittedName>
</protein>
<evidence type="ECO:0000256" key="2">
    <source>
        <dbReference type="SAM" id="Phobius"/>
    </source>
</evidence>
<reference evidence="5" key="1">
    <citation type="submission" date="2016-11" db="UniProtKB">
        <authorList>
            <consortium name="WormBaseParasite"/>
        </authorList>
    </citation>
    <scope>IDENTIFICATION</scope>
</reference>
<sequence length="286" mass="31280">MRSTSVVGLCLLSVLCFAEGHHHGPPPSGSPPSPPPGFTGSPPPHHGHRKQRSVNGHPPPPPPPSGSPPSPPPGFSGSPPPPPPPFVQRAVRSVEHRGPPGPPPSGSPPSPPPGFSGSPPPPHHEHQSKVYLDCLTSSYDHYFYRAKHASDCFRRLQTTAAGQRHHSRSLSERFELRQTEGVTNIMLPLNKLYIVSLIASSTTIFPCICIILWPADETWRRIYKISALYTHAAIGAYNLVATIYTLKKMKVMFKTIPVELGVNPRNDNVERYFSRLQADWKIGAVK</sequence>
<feature type="region of interest" description="Disordered" evidence="1">
    <location>
        <begin position="22"/>
        <end position="127"/>
    </location>
</feature>
<organism evidence="4 5">
    <name type="scientific">Bursaphelenchus xylophilus</name>
    <name type="common">Pinewood nematode worm</name>
    <name type="synonym">Aphelenchoides xylophilus</name>
    <dbReference type="NCBI Taxonomy" id="6326"/>
    <lineage>
        <taxon>Eukaryota</taxon>
        <taxon>Metazoa</taxon>
        <taxon>Ecdysozoa</taxon>
        <taxon>Nematoda</taxon>
        <taxon>Chromadorea</taxon>
        <taxon>Rhabditida</taxon>
        <taxon>Tylenchina</taxon>
        <taxon>Tylenchomorpha</taxon>
        <taxon>Aphelenchoidea</taxon>
        <taxon>Aphelenchoididae</taxon>
        <taxon>Bursaphelenchus</taxon>
    </lineage>
</organism>
<dbReference type="WBParaSite" id="BXY_0185000.1">
    <property type="protein sequence ID" value="BXY_0185000.1"/>
    <property type="gene ID" value="BXY_0185000"/>
</dbReference>
<name>A0A1I7RMB5_BURXY</name>
<feature type="transmembrane region" description="Helical" evidence="2">
    <location>
        <begin position="192"/>
        <end position="215"/>
    </location>
</feature>
<evidence type="ECO:0000313" key="4">
    <source>
        <dbReference type="Proteomes" id="UP000095284"/>
    </source>
</evidence>
<evidence type="ECO:0000256" key="1">
    <source>
        <dbReference type="SAM" id="MobiDB-lite"/>
    </source>
</evidence>
<feature type="transmembrane region" description="Helical" evidence="2">
    <location>
        <begin position="227"/>
        <end position="246"/>
    </location>
</feature>
<evidence type="ECO:0000256" key="3">
    <source>
        <dbReference type="SAM" id="SignalP"/>
    </source>
</evidence>
<dbReference type="Proteomes" id="UP000095284">
    <property type="component" value="Unplaced"/>
</dbReference>